<organism evidence="2 4">
    <name type="scientific">Eragrostis curvula</name>
    <name type="common">weeping love grass</name>
    <dbReference type="NCBI Taxonomy" id="38414"/>
    <lineage>
        <taxon>Eukaryota</taxon>
        <taxon>Viridiplantae</taxon>
        <taxon>Streptophyta</taxon>
        <taxon>Embryophyta</taxon>
        <taxon>Tracheophyta</taxon>
        <taxon>Spermatophyta</taxon>
        <taxon>Magnoliopsida</taxon>
        <taxon>Liliopsida</taxon>
        <taxon>Poales</taxon>
        <taxon>Poaceae</taxon>
        <taxon>PACMAD clade</taxon>
        <taxon>Chloridoideae</taxon>
        <taxon>Eragrostideae</taxon>
        <taxon>Eragrostidinae</taxon>
        <taxon>Eragrostis</taxon>
    </lineage>
</organism>
<dbReference type="EMBL" id="RWGY01000594">
    <property type="protein sequence ID" value="TVU00393.1"/>
    <property type="molecule type" value="Genomic_DNA"/>
</dbReference>
<evidence type="ECO:0000313" key="3">
    <source>
        <dbReference type="EMBL" id="TVU00393.1"/>
    </source>
</evidence>
<accession>A0A5J9SMZ5</accession>
<dbReference type="Proteomes" id="UP000324897">
    <property type="component" value="Unassembled WGS sequence"/>
</dbReference>
<evidence type="ECO:0000313" key="4">
    <source>
        <dbReference type="Proteomes" id="UP000324897"/>
    </source>
</evidence>
<sequence>MGIPRQYIPASDVHSAREKILYLIRLIRDKKVFYFHGWDGFGTAPVLRSIAQELRSIKAKKKTPPELCFDKIIYIDCSAWKSRREMQKKIAEELELDPETMAMFDKQDEKDDFSGVVHNSRDVLPSVSLVILQTLVHQKLIMIFFNGGKDEVDVTSFGIHPKVCDHTIIWTFERQFGPSDEIGGRLRYTDLFLFSFSVAHLTCSEFCAVLREEAANIVARHPCMLDINDLTMVTECCMYELFMQYSFHRATRFAWAAHAPNYWMCDGIIKEDGKKQICRSILHKEIHWERGSSPLGSMFEKLMKDPETPFFVVEDATSFSKRRPCRWICVTSKVFNRIHADMKARFGSPSSLFVALEKSDEPPPCLPNGFLKHCSNLSVLALSHCAFSFISPPFLLCHKLRFLGMDHCTHDNTSEAEDNTNSWTCLQNLWVLDLRYTEWDDILSEEKMDNMANLSELNIEGSMCWELTTRLHGRLPYLQRLRIIKPTHKAETSTEISNSFRDKTELEILDLSGNRELEKLSISSSMARSLQMLILDGCDGLEDVVVPDGLPSSLRLFSFDGYGPATRWMSPFELLPLQSSERERRPPPDADKRVVKTSKISLQGCTQLENLFIRGLPNLVELDLSGSAIKVFDLTTMVVNVPRLKRLFLLGCEHLSAIKWVSSMKELELELLCIDTRHRRVSEFTRPSLAQHKYFSLHLHATLADARLMRSLYNLINDYDKSGCYFNIQVTSSIGYGWDVLLDMSGKEMTRIQPGSNQQRHVLLSRYDDVFSKTGIALMSVFPQPPPQRLDHHIEIVGGSRGLESQLARDSYLCRVINWYVESMHVHDASTSASTDAYKLNHLKWIRVESCPRIETVFTSVQGEYDDCANKLETIWASDLQKARCIFSKATTRSFQLFGNLQHLHLRSCPRLQFVLPMRVASFPSLETLHIIHCGDLTHVFVLNEKYPEEIVTHGVPFPKLTTIHLHDLPKLQGIMCEEFKMLAPALKTIRIRGCFGLRRLPALKPGVRVEMEKDVWDALEWDAGHCSDLFEPPVHSRYYRQRRLLRGTVL</sequence>
<feature type="domain" description="Disease resistance protein At4g27190-like leucine-rich repeats" evidence="1">
    <location>
        <begin position="837"/>
        <end position="935"/>
    </location>
</feature>
<dbReference type="PANTHER" id="PTHR33463:SF194">
    <property type="entry name" value="OS04G0431700 PROTEIN"/>
    <property type="match status" value="1"/>
</dbReference>
<evidence type="ECO:0000313" key="2">
    <source>
        <dbReference type="EMBL" id="TVU00392.1"/>
    </source>
</evidence>
<dbReference type="InterPro" id="IPR057135">
    <property type="entry name" value="At4g27190-like_LRR"/>
</dbReference>
<proteinExistence type="predicted"/>
<gene>
    <name evidence="2" type="ORF">EJB05_54159</name>
    <name evidence="3" type="ORF">EJB05_54160</name>
</gene>
<dbReference type="InterPro" id="IPR050905">
    <property type="entry name" value="Plant_NBS-LRR"/>
</dbReference>
<dbReference type="OrthoDB" id="676759at2759"/>
<dbReference type="SUPFAM" id="SSF52058">
    <property type="entry name" value="L domain-like"/>
    <property type="match status" value="1"/>
</dbReference>
<keyword evidence="4" id="KW-1185">Reference proteome</keyword>
<dbReference type="Pfam" id="PF23247">
    <property type="entry name" value="LRR_RPS2"/>
    <property type="match status" value="1"/>
</dbReference>
<reference evidence="2 4" key="1">
    <citation type="journal article" date="2019" name="Sci. Rep.">
        <title>A high-quality genome of Eragrostis curvula grass provides insights into Poaceae evolution and supports new strategies to enhance forage quality.</title>
        <authorList>
            <person name="Carballo J."/>
            <person name="Santos B.A.C.M."/>
            <person name="Zappacosta D."/>
            <person name="Garbus I."/>
            <person name="Selva J.P."/>
            <person name="Gallo C.A."/>
            <person name="Diaz A."/>
            <person name="Albertini E."/>
            <person name="Caccamo M."/>
            <person name="Echenique V."/>
        </authorList>
    </citation>
    <scope>NUCLEOTIDE SEQUENCE [LARGE SCALE GENOMIC DNA]</scope>
    <source>
        <strain evidence="4">cv. Victoria</strain>
        <tissue evidence="2">Leaf</tissue>
    </source>
</reference>
<evidence type="ECO:0000259" key="1">
    <source>
        <dbReference type="Pfam" id="PF23247"/>
    </source>
</evidence>
<dbReference type="Gene3D" id="3.80.10.10">
    <property type="entry name" value="Ribonuclease Inhibitor"/>
    <property type="match status" value="3"/>
</dbReference>
<comment type="caution">
    <text evidence="2">The sequence shown here is derived from an EMBL/GenBank/DDBJ whole genome shotgun (WGS) entry which is preliminary data.</text>
</comment>
<feature type="non-terminal residue" evidence="2">
    <location>
        <position position="1051"/>
    </location>
</feature>
<protein>
    <recommendedName>
        <fullName evidence="1">Disease resistance protein At4g27190-like leucine-rich repeats domain-containing protein</fullName>
    </recommendedName>
</protein>
<dbReference type="AlphaFoldDB" id="A0A5J9SMZ5"/>
<name>A0A5J9SMZ5_9POAL</name>
<feature type="non-terminal residue" evidence="2">
    <location>
        <position position="1"/>
    </location>
</feature>
<dbReference type="EMBL" id="RWGY01000594">
    <property type="protein sequence ID" value="TVU00392.1"/>
    <property type="molecule type" value="Genomic_DNA"/>
</dbReference>
<dbReference type="Gramene" id="TVU00393">
    <property type="protein sequence ID" value="TVU00393"/>
    <property type="gene ID" value="EJB05_54160"/>
</dbReference>
<dbReference type="PANTHER" id="PTHR33463">
    <property type="entry name" value="NB-ARC DOMAIN-CONTAINING PROTEIN-RELATED"/>
    <property type="match status" value="1"/>
</dbReference>
<dbReference type="InterPro" id="IPR032675">
    <property type="entry name" value="LRR_dom_sf"/>
</dbReference>
<dbReference type="Gramene" id="TVU00392">
    <property type="protein sequence ID" value="TVU00392"/>
    <property type="gene ID" value="EJB05_54159"/>
</dbReference>